<gene>
    <name evidence="2" type="ORF">PL9214291382</name>
</gene>
<evidence type="ECO:0000256" key="1">
    <source>
        <dbReference type="SAM" id="MobiDB-lite"/>
    </source>
</evidence>
<dbReference type="AlphaFoldDB" id="A0A1J1LGU1"/>
<evidence type="ECO:0000313" key="2">
    <source>
        <dbReference type="EMBL" id="CUR31789.1"/>
    </source>
</evidence>
<proteinExistence type="predicted"/>
<organism evidence="2 3">
    <name type="scientific">Planktothrix tepida PCC 9214</name>
    <dbReference type="NCBI Taxonomy" id="671072"/>
    <lineage>
        <taxon>Bacteria</taxon>
        <taxon>Bacillati</taxon>
        <taxon>Cyanobacteriota</taxon>
        <taxon>Cyanophyceae</taxon>
        <taxon>Oscillatoriophycideae</taxon>
        <taxon>Oscillatoriales</taxon>
        <taxon>Microcoleaceae</taxon>
        <taxon>Planktothrix</taxon>
    </lineage>
</organism>
<dbReference type="Proteomes" id="UP000184315">
    <property type="component" value="Unassembled WGS sequence"/>
</dbReference>
<accession>A0A1J1LGU1</accession>
<feature type="region of interest" description="Disordered" evidence="1">
    <location>
        <begin position="47"/>
        <end position="68"/>
    </location>
</feature>
<protein>
    <submittedName>
        <fullName evidence="2">Uncharacterized protein</fullName>
    </submittedName>
</protein>
<dbReference type="EMBL" id="CZDF01000132">
    <property type="protein sequence ID" value="CUR31789.1"/>
    <property type="molecule type" value="Genomic_DNA"/>
</dbReference>
<evidence type="ECO:0000313" key="3">
    <source>
        <dbReference type="Proteomes" id="UP000184315"/>
    </source>
</evidence>
<sequence>MPQSKGLATPSTRLLGIVQGQKFSVLTPLGYSLTFNPQWLQLGFPYRNHREKPGQPPTARFRCPRFTH</sequence>
<reference evidence="3" key="1">
    <citation type="submission" date="2015-10" db="EMBL/GenBank/DDBJ databases">
        <authorList>
            <person name="Regsiter A."/>
            <person name="william w."/>
        </authorList>
    </citation>
    <scope>NUCLEOTIDE SEQUENCE [LARGE SCALE GENOMIC DNA]</scope>
</reference>
<name>A0A1J1LGU1_9CYAN</name>
<keyword evidence="3" id="KW-1185">Reference proteome</keyword>